<reference evidence="2 3" key="1">
    <citation type="journal article" date="2012" name="Genome Biol.">
        <title>Genome and low-iron response of an oceanic diatom adapted to chronic iron limitation.</title>
        <authorList>
            <person name="Lommer M."/>
            <person name="Specht M."/>
            <person name="Roy A.S."/>
            <person name="Kraemer L."/>
            <person name="Andreson R."/>
            <person name="Gutowska M.A."/>
            <person name="Wolf J."/>
            <person name="Bergner S.V."/>
            <person name="Schilhabel M.B."/>
            <person name="Klostermeier U.C."/>
            <person name="Beiko R.G."/>
            <person name="Rosenstiel P."/>
            <person name="Hippler M."/>
            <person name="Laroche J."/>
        </authorList>
    </citation>
    <scope>NUCLEOTIDE SEQUENCE [LARGE SCALE GENOMIC DNA]</scope>
    <source>
        <strain evidence="2 3">CCMP1005</strain>
    </source>
</reference>
<evidence type="ECO:0000313" key="3">
    <source>
        <dbReference type="Proteomes" id="UP000266841"/>
    </source>
</evidence>
<sequence length="50" mass="5091">MGEFSDDDDDFASFDLDSAVSAARRQSAGNPYAKAGGGPAPAFRDPEPGG</sequence>
<dbReference type="Proteomes" id="UP000266841">
    <property type="component" value="Unassembled WGS sequence"/>
</dbReference>
<feature type="region of interest" description="Disordered" evidence="1">
    <location>
        <begin position="22"/>
        <end position="50"/>
    </location>
</feature>
<keyword evidence="3" id="KW-1185">Reference proteome</keyword>
<evidence type="ECO:0000256" key="1">
    <source>
        <dbReference type="SAM" id="MobiDB-lite"/>
    </source>
</evidence>
<feature type="non-terminal residue" evidence="2">
    <location>
        <position position="50"/>
    </location>
</feature>
<accession>K0SQT7</accession>
<dbReference type="AlphaFoldDB" id="K0SQT7"/>
<organism evidence="2 3">
    <name type="scientific">Thalassiosira oceanica</name>
    <name type="common">Marine diatom</name>
    <dbReference type="NCBI Taxonomy" id="159749"/>
    <lineage>
        <taxon>Eukaryota</taxon>
        <taxon>Sar</taxon>
        <taxon>Stramenopiles</taxon>
        <taxon>Ochrophyta</taxon>
        <taxon>Bacillariophyta</taxon>
        <taxon>Coscinodiscophyceae</taxon>
        <taxon>Thalassiosirophycidae</taxon>
        <taxon>Thalassiosirales</taxon>
        <taxon>Thalassiosiraceae</taxon>
        <taxon>Thalassiosira</taxon>
    </lineage>
</organism>
<comment type="caution">
    <text evidence="2">The sequence shown here is derived from an EMBL/GenBank/DDBJ whole genome shotgun (WGS) entry which is preliminary data.</text>
</comment>
<name>K0SQT7_THAOC</name>
<proteinExistence type="predicted"/>
<protein>
    <submittedName>
        <fullName evidence="2">Uncharacterized protein</fullName>
    </submittedName>
</protein>
<gene>
    <name evidence="2" type="ORF">THAOC_11228</name>
</gene>
<dbReference type="EMBL" id="AGNL01012754">
    <property type="protein sequence ID" value="EJK67705.1"/>
    <property type="molecule type" value="Genomic_DNA"/>
</dbReference>
<feature type="compositionally biased region" description="Low complexity" evidence="1">
    <location>
        <begin position="22"/>
        <end position="34"/>
    </location>
</feature>
<evidence type="ECO:0000313" key="2">
    <source>
        <dbReference type="EMBL" id="EJK67705.1"/>
    </source>
</evidence>